<dbReference type="Proteomes" id="UP000326062">
    <property type="component" value="Chromosome 4"/>
</dbReference>
<keyword evidence="4" id="KW-0963">Cytoplasm</keyword>
<evidence type="ECO:0000256" key="2">
    <source>
        <dbReference type="ARBA" id="ARBA00008868"/>
    </source>
</evidence>
<comment type="similarity">
    <text evidence="2">Belongs to the LZTFL1 family.</text>
</comment>
<evidence type="ECO:0000256" key="5">
    <source>
        <dbReference type="ARBA" id="ARBA00023054"/>
    </source>
</evidence>
<dbReference type="PANTHER" id="PTHR21635">
    <property type="entry name" value="LEUCINE ZIPPER TRANSCRIPTION FACTOR LIKE"/>
    <property type="match status" value="1"/>
</dbReference>
<evidence type="ECO:0000313" key="10">
    <source>
        <dbReference type="Proteomes" id="UP000326062"/>
    </source>
</evidence>
<dbReference type="GO" id="GO:0005737">
    <property type="term" value="C:cytoplasm"/>
    <property type="evidence" value="ECO:0007669"/>
    <property type="project" value="UniProtKB-SubCell"/>
</dbReference>
<gene>
    <name evidence="9" type="ORF">FD755_010549</name>
</gene>
<keyword evidence="10" id="KW-1185">Reference proteome</keyword>
<comment type="subcellular location">
    <subcellularLocation>
        <location evidence="1">Cytoplasm</location>
    </subcellularLocation>
</comment>
<evidence type="ECO:0000256" key="4">
    <source>
        <dbReference type="ARBA" id="ARBA00022490"/>
    </source>
</evidence>
<organism evidence="9 10">
    <name type="scientific">Muntiacus reevesi</name>
    <name type="common">Reeves' muntjac</name>
    <name type="synonym">Cervus reevesi</name>
    <dbReference type="NCBI Taxonomy" id="9886"/>
    <lineage>
        <taxon>Eukaryota</taxon>
        <taxon>Metazoa</taxon>
        <taxon>Chordata</taxon>
        <taxon>Craniata</taxon>
        <taxon>Vertebrata</taxon>
        <taxon>Euteleostomi</taxon>
        <taxon>Mammalia</taxon>
        <taxon>Eutheria</taxon>
        <taxon>Laurasiatheria</taxon>
        <taxon>Artiodactyla</taxon>
        <taxon>Ruminantia</taxon>
        <taxon>Pecora</taxon>
        <taxon>Cervidae</taxon>
        <taxon>Muntiacinae</taxon>
        <taxon>Muntiacus</taxon>
    </lineage>
</organism>
<dbReference type="InterPro" id="IPR026157">
    <property type="entry name" value="LZTFL1"/>
</dbReference>
<evidence type="ECO:0000256" key="6">
    <source>
        <dbReference type="ARBA" id="ARBA00024898"/>
    </source>
</evidence>
<evidence type="ECO:0000256" key="8">
    <source>
        <dbReference type="SAM" id="Coils"/>
    </source>
</evidence>
<dbReference type="PANTHER" id="PTHR21635:SF0">
    <property type="entry name" value="LEUCINE ZIPPER TRANSCRIPTION FACTOR-LIKE PROTEIN 1"/>
    <property type="match status" value="1"/>
</dbReference>
<dbReference type="GO" id="GO:1903565">
    <property type="term" value="P:negative regulation of protein localization to cilium"/>
    <property type="evidence" value="ECO:0007669"/>
    <property type="project" value="TreeGrafter"/>
</dbReference>
<evidence type="ECO:0000313" key="9">
    <source>
        <dbReference type="EMBL" id="KAB0378971.1"/>
    </source>
</evidence>
<evidence type="ECO:0000256" key="1">
    <source>
        <dbReference type="ARBA" id="ARBA00004496"/>
    </source>
</evidence>
<sequence>MMYSAFKLNKQGDNIEPWCTLFPILNQSYSVDYKLQTCYINIVVYLWQLYCTLSKELLEQVAEFEKAEFTSSNKKFIDSMKPKLAPLHEGGAAELLNKEIIRLQEENERLKSRLKTIESQLNTLEQLCNFSKDFIKAQDLSDLGNTVAALKSEFQKTLNDQTENQKSLEENLATAKHDLLRVQEQLSMAEKELEKKFQQTAAYRNMKEILTKKNDQIKDLRKRLAKYEPED</sequence>
<accession>A0A5N3XZ24</accession>
<reference evidence="9 10" key="1">
    <citation type="submission" date="2019-06" db="EMBL/GenBank/DDBJ databases">
        <title>Discovery of a novel chromosome fission-fusion reversal in muntjac.</title>
        <authorList>
            <person name="Mudd A.B."/>
            <person name="Bredeson J.V."/>
            <person name="Baum R."/>
            <person name="Hockemeyer D."/>
            <person name="Rokhsar D.S."/>
        </authorList>
    </citation>
    <scope>NUCLEOTIDE SEQUENCE [LARGE SCALE GENOMIC DNA]</scope>
    <source>
        <strain evidence="9">UCam_UCB_Mr</strain>
        <tissue evidence="9">Fibroblast cell line</tissue>
    </source>
</reference>
<dbReference type="Pfam" id="PF15294">
    <property type="entry name" value="Leu_zip"/>
    <property type="match status" value="1"/>
</dbReference>
<protein>
    <recommendedName>
        <fullName evidence="3">Leucine zipper transcription factor-like protein 1</fullName>
    </recommendedName>
</protein>
<dbReference type="EMBL" id="VCEB01000004">
    <property type="protein sequence ID" value="KAB0378971.1"/>
    <property type="molecule type" value="Genomic_DNA"/>
</dbReference>
<feature type="coiled-coil region" evidence="8">
    <location>
        <begin position="151"/>
        <end position="223"/>
    </location>
</feature>
<comment type="caution">
    <text evidence="9">The sequence shown here is derived from an EMBL/GenBank/DDBJ whole genome shotgun (WGS) entry which is preliminary data.</text>
</comment>
<evidence type="ECO:0000256" key="7">
    <source>
        <dbReference type="ARBA" id="ARBA00026004"/>
    </source>
</evidence>
<keyword evidence="5 8" id="KW-0175">Coiled coil</keyword>
<dbReference type="AlphaFoldDB" id="A0A5N3XZ24"/>
<proteinExistence type="inferred from homology"/>
<comment type="subunit">
    <text evidence="7">Self-associates. Interacts with BBS9; the interaction mediates the association of LZTL1 with the BBsome complex and regulates BBSome ciliary trafficking.</text>
</comment>
<feature type="coiled-coil region" evidence="8">
    <location>
        <begin position="93"/>
        <end position="127"/>
    </location>
</feature>
<name>A0A5N3XZ24_MUNRE</name>
<evidence type="ECO:0000256" key="3">
    <source>
        <dbReference type="ARBA" id="ARBA00018920"/>
    </source>
</evidence>
<comment type="function">
    <text evidence="6">Regulates ciliary localization of the BBSome complex. Together with the BBSome complex, controls SMO ciliary trafficking and contributes to the sonic hedgehog (SHH) pathway regulation. May play a role in neurite outgrowth. May have tumor suppressor function.</text>
</comment>